<evidence type="ECO:0000313" key="3">
    <source>
        <dbReference type="Proteomes" id="UP000570166"/>
    </source>
</evidence>
<evidence type="ECO:0000313" key="2">
    <source>
        <dbReference type="EMBL" id="MBA2934389.1"/>
    </source>
</evidence>
<dbReference type="AlphaFoldDB" id="A0A838L7A0"/>
<dbReference type="RefSeq" id="WP_160365875.1">
    <property type="nucleotide sequence ID" value="NZ_JACEIB010000006.1"/>
</dbReference>
<proteinExistence type="predicted"/>
<feature type="transmembrane region" description="Helical" evidence="1">
    <location>
        <begin position="230"/>
        <end position="252"/>
    </location>
</feature>
<feature type="transmembrane region" description="Helical" evidence="1">
    <location>
        <begin position="29"/>
        <end position="55"/>
    </location>
</feature>
<feature type="transmembrane region" description="Helical" evidence="1">
    <location>
        <begin position="111"/>
        <end position="132"/>
    </location>
</feature>
<reference evidence="2 3" key="1">
    <citation type="submission" date="2020-07" db="EMBL/GenBank/DDBJ databases">
        <authorList>
            <person name="Sun Q."/>
        </authorList>
    </citation>
    <scope>NUCLEOTIDE SEQUENCE [LARGE SCALE GENOMIC DNA]</scope>
    <source>
        <strain evidence="2 3">CGMCC 1.13654</strain>
    </source>
</reference>
<evidence type="ECO:0000256" key="1">
    <source>
        <dbReference type="SAM" id="Phobius"/>
    </source>
</evidence>
<dbReference type="EMBL" id="JACEIB010000006">
    <property type="protein sequence ID" value="MBA2934389.1"/>
    <property type="molecule type" value="Genomic_DNA"/>
</dbReference>
<dbReference type="Proteomes" id="UP000570166">
    <property type="component" value="Unassembled WGS sequence"/>
</dbReference>
<keyword evidence="1" id="KW-0812">Transmembrane</keyword>
<keyword evidence="1" id="KW-1133">Transmembrane helix</keyword>
<organism evidence="2 3">
    <name type="scientific">Sphingomonas chungangi</name>
    <dbReference type="NCBI Taxonomy" id="2683589"/>
    <lineage>
        <taxon>Bacteria</taxon>
        <taxon>Pseudomonadati</taxon>
        <taxon>Pseudomonadota</taxon>
        <taxon>Alphaproteobacteria</taxon>
        <taxon>Sphingomonadales</taxon>
        <taxon>Sphingomonadaceae</taxon>
        <taxon>Sphingomonas</taxon>
    </lineage>
</organism>
<comment type="caution">
    <text evidence="2">The sequence shown here is derived from an EMBL/GenBank/DDBJ whole genome shotgun (WGS) entry which is preliminary data.</text>
</comment>
<evidence type="ECO:0008006" key="4">
    <source>
        <dbReference type="Google" id="ProtNLM"/>
    </source>
</evidence>
<protein>
    <recommendedName>
        <fullName evidence="4">Transmembrane protein</fullName>
    </recommendedName>
</protein>
<name>A0A838L7A0_9SPHN</name>
<keyword evidence="1" id="KW-0472">Membrane</keyword>
<sequence>MATAFHQDPALAAARPAEAAQSAVNWASVFAGAVVAVATTLILIAIGAGLGFAAASPWPGAGATVTTFAIGAGIWLIVTQWLSSALAGYMTGRLRTRWTGIHTHEVLFRDTAHGLLAWAVATAVVGAVAFAATSSATNAGATAASVAVSDATDTMLRTNRPNAPATAVARTEMAHLLARGDLQTDDRTYLANEVAAQAGISVPEAQQRVDAAVTTVREAADKARKASSALGFFTALSMLIGAFIACCAAGYAGHLRDEHADLFERP</sequence>
<keyword evidence="3" id="KW-1185">Reference proteome</keyword>
<feature type="transmembrane region" description="Helical" evidence="1">
    <location>
        <begin position="67"/>
        <end position="91"/>
    </location>
</feature>
<gene>
    <name evidence="2" type="ORF">HZF05_09790</name>
</gene>
<accession>A0A838L7A0</accession>